<evidence type="ECO:0000313" key="6">
    <source>
        <dbReference type="Proteomes" id="UP000324897"/>
    </source>
</evidence>
<name>A0A5J9VK56_9POAL</name>
<comment type="subcellular location">
    <subcellularLocation>
        <location evidence="1">Nucleus</location>
    </subcellularLocation>
</comment>
<dbReference type="AlphaFoldDB" id="A0A5J9VK56"/>
<evidence type="ECO:0000256" key="1">
    <source>
        <dbReference type="ARBA" id="ARBA00004123"/>
    </source>
</evidence>
<dbReference type="Gramene" id="TVU35915">
    <property type="protein sequence ID" value="TVU35915"/>
    <property type="gene ID" value="EJB05_17822"/>
</dbReference>
<dbReference type="GO" id="GO:0051382">
    <property type="term" value="P:kinetochore assembly"/>
    <property type="evidence" value="ECO:0007669"/>
    <property type="project" value="InterPro"/>
</dbReference>
<reference evidence="5 6" key="1">
    <citation type="journal article" date="2019" name="Sci. Rep.">
        <title>A high-quality genome of Eragrostis curvula grass provides insights into Poaceae evolution and supports new strategies to enhance forage quality.</title>
        <authorList>
            <person name="Carballo J."/>
            <person name="Santos B.A.C.M."/>
            <person name="Zappacosta D."/>
            <person name="Garbus I."/>
            <person name="Selva J.P."/>
            <person name="Gallo C.A."/>
            <person name="Diaz A."/>
            <person name="Albertini E."/>
            <person name="Caccamo M."/>
            <person name="Echenique V."/>
        </authorList>
    </citation>
    <scope>NUCLEOTIDE SEQUENCE [LARGE SCALE GENOMIC DNA]</scope>
    <source>
        <strain evidence="6">cv. Victoria</strain>
        <tissue evidence="5">Leaf</tissue>
    </source>
</reference>
<feature type="compositionally biased region" description="Basic residues" evidence="4">
    <location>
        <begin position="657"/>
        <end position="678"/>
    </location>
</feature>
<feature type="region of interest" description="Disordered" evidence="4">
    <location>
        <begin position="593"/>
        <end position="612"/>
    </location>
</feature>
<protein>
    <recommendedName>
        <fullName evidence="7">Centromere protein C</fullName>
    </recommendedName>
</protein>
<accession>A0A5J9VK56</accession>
<sequence length="834" mass="92662">MKPNRPLQALRKPRQPEKPLSLLPAPLFQILNSRSSGKLSTAPNPTPLPPRTGLSPPSPPRHPSRRRRDLSSADLRARRMDGADPLCVVSSATCLLRRTLGGPAPAASPSKADEALLRGISGTLKGSKELVEQAKMAVKEHGDTRMVYQDDGAKAVAAANCKNNQLGRRRPAGERKQYRFNMKVDARQASFLFYVVALISSSSISVNKPVPTVDRSKLSTIADPDEYFDAVARLDEAERAIKLLKGEVQPEKTLNFEPYIERQRRNTSQPRKSYFFSSAHDANVTNIPASQSGNMTESQISQDATHASVSERNEQSVPSRANECDISDNLAKEDSFAEKDKSDQITNIMASFQNFKGPDKLDFLRKTIGIGEIRMEKIYHRDSVVGDKPLRSAARTNTSEVRSQERLLPEIYQARVSELAKHIFSDETMDKHSDLSKDDEFEGCTLESPLPGSDQARISEFAEHTFRDAVTDKEDDQFEGSPDIAMGEQSLAHDSSEREKDREIPSPCVKSAEHVLDPEPNMPDCATIVDDPCSRHDIITEEDNVPMDYSAIDKSNNETVISSHHLEDASTEVLANTPGRSVASDDIARASHAAEDNTEHQASEIVKEDGVTQDKSVHSLEIPLEDIGPQNQSQVPDGAITKLTADLSNALSSTKLIKQKARKAAQRTKNKQQPKRGKKVADESSHSLEIPQAHFDSESQPHTHDTNTEVEFFDHSYDLVSQQTVMRNAVSPNKPMGQKENQRRNKPGKLNKRKSLADAGLEWQSGVRRSTRIRHRPLEHWRGERFVYGRIHDTMVTVIGVKSYSPAQDGKRALKVKSFVPEQYSDVVAQGAKY</sequence>
<feature type="compositionally biased region" description="Polar residues" evidence="4">
    <location>
        <begin position="30"/>
        <end position="43"/>
    </location>
</feature>
<feature type="region of interest" description="Disordered" evidence="4">
    <location>
        <begin position="729"/>
        <end position="756"/>
    </location>
</feature>
<feature type="compositionally biased region" description="Basic and acidic residues" evidence="4">
    <location>
        <begin position="429"/>
        <end position="438"/>
    </location>
</feature>
<dbReference type="GO" id="GO:0000776">
    <property type="term" value="C:kinetochore"/>
    <property type="evidence" value="ECO:0007669"/>
    <property type="project" value="InterPro"/>
</dbReference>
<evidence type="ECO:0000256" key="2">
    <source>
        <dbReference type="ARBA" id="ARBA00010291"/>
    </source>
</evidence>
<feature type="region of interest" description="Disordered" evidence="4">
    <location>
        <begin position="1"/>
        <end position="73"/>
    </location>
</feature>
<feature type="region of interest" description="Disordered" evidence="4">
    <location>
        <begin position="657"/>
        <end position="687"/>
    </location>
</feature>
<dbReference type="PANTHER" id="PTHR16684">
    <property type="entry name" value="CENTROMERE PROTEIN C"/>
    <property type="match status" value="1"/>
</dbReference>
<comment type="caution">
    <text evidence="5">The sequence shown here is derived from an EMBL/GenBank/DDBJ whole genome shotgun (WGS) entry which is preliminary data.</text>
</comment>
<evidence type="ECO:0000313" key="5">
    <source>
        <dbReference type="EMBL" id="TVU35915.1"/>
    </source>
</evidence>
<dbReference type="GO" id="GO:0051315">
    <property type="term" value="P:attachment of mitotic spindle microtubules to kinetochore"/>
    <property type="evidence" value="ECO:0007669"/>
    <property type="project" value="TreeGrafter"/>
</dbReference>
<feature type="region of interest" description="Disordered" evidence="4">
    <location>
        <begin position="429"/>
        <end position="455"/>
    </location>
</feature>
<comment type="similarity">
    <text evidence="2">Belongs to the CENP-C/MIF2 family.</text>
</comment>
<feature type="compositionally biased region" description="Pro residues" evidence="4">
    <location>
        <begin position="44"/>
        <end position="61"/>
    </location>
</feature>
<feature type="non-terminal residue" evidence="5">
    <location>
        <position position="1"/>
    </location>
</feature>
<dbReference type="GO" id="GO:0019237">
    <property type="term" value="F:centromeric DNA binding"/>
    <property type="evidence" value="ECO:0007669"/>
    <property type="project" value="InterPro"/>
</dbReference>
<evidence type="ECO:0000256" key="3">
    <source>
        <dbReference type="ARBA" id="ARBA00023242"/>
    </source>
</evidence>
<dbReference type="OrthoDB" id="1939643at2759"/>
<feature type="compositionally biased region" description="Basic and acidic residues" evidence="4">
    <location>
        <begin position="494"/>
        <end position="504"/>
    </location>
</feature>
<evidence type="ECO:0000256" key="4">
    <source>
        <dbReference type="SAM" id="MobiDB-lite"/>
    </source>
</evidence>
<dbReference type="PANTHER" id="PTHR16684:SF11">
    <property type="entry name" value="CENTROMERE PROTEIN C"/>
    <property type="match status" value="1"/>
</dbReference>
<dbReference type="Proteomes" id="UP000324897">
    <property type="component" value="Unassembled WGS sequence"/>
</dbReference>
<proteinExistence type="inferred from homology"/>
<keyword evidence="6" id="KW-1185">Reference proteome</keyword>
<feature type="region of interest" description="Disordered" evidence="4">
    <location>
        <begin position="468"/>
        <end position="505"/>
    </location>
</feature>
<dbReference type="GO" id="GO:0005634">
    <property type="term" value="C:nucleus"/>
    <property type="evidence" value="ECO:0007669"/>
    <property type="project" value="UniProtKB-SubCell"/>
</dbReference>
<feature type="compositionally biased region" description="Basic residues" evidence="4">
    <location>
        <begin position="744"/>
        <end position="754"/>
    </location>
</feature>
<dbReference type="InterPro" id="IPR028386">
    <property type="entry name" value="CENP-C/Mif2/cnp3"/>
</dbReference>
<keyword evidence="3" id="KW-0539">Nucleus</keyword>
<gene>
    <name evidence="5" type="ORF">EJB05_17822</name>
</gene>
<feature type="region of interest" description="Disordered" evidence="4">
    <location>
        <begin position="286"/>
        <end position="322"/>
    </location>
</feature>
<feature type="compositionally biased region" description="Polar residues" evidence="4">
    <location>
        <begin position="286"/>
        <end position="308"/>
    </location>
</feature>
<dbReference type="EMBL" id="RWGY01000009">
    <property type="protein sequence ID" value="TVU35915.1"/>
    <property type="molecule type" value="Genomic_DNA"/>
</dbReference>
<dbReference type="GO" id="GO:0051455">
    <property type="term" value="P:spindle attachment to meiosis I kinetochore"/>
    <property type="evidence" value="ECO:0007669"/>
    <property type="project" value="TreeGrafter"/>
</dbReference>
<organism evidence="5 6">
    <name type="scientific">Eragrostis curvula</name>
    <name type="common">weeping love grass</name>
    <dbReference type="NCBI Taxonomy" id="38414"/>
    <lineage>
        <taxon>Eukaryota</taxon>
        <taxon>Viridiplantae</taxon>
        <taxon>Streptophyta</taxon>
        <taxon>Embryophyta</taxon>
        <taxon>Tracheophyta</taxon>
        <taxon>Spermatophyta</taxon>
        <taxon>Magnoliopsida</taxon>
        <taxon>Liliopsida</taxon>
        <taxon>Poales</taxon>
        <taxon>Poaceae</taxon>
        <taxon>PACMAD clade</taxon>
        <taxon>Chloridoideae</taxon>
        <taxon>Eragrostideae</taxon>
        <taxon>Eragrostidinae</taxon>
        <taxon>Eragrostis</taxon>
    </lineage>
</organism>
<evidence type="ECO:0008006" key="7">
    <source>
        <dbReference type="Google" id="ProtNLM"/>
    </source>
</evidence>